<dbReference type="GeneID" id="14919162"/>
<dbReference type="Pfam" id="PF14033">
    <property type="entry name" value="DUF4246"/>
    <property type="match status" value="2"/>
</dbReference>
<feature type="region of interest" description="Disordered" evidence="1">
    <location>
        <begin position="361"/>
        <end position="426"/>
    </location>
</feature>
<proteinExistence type="predicted"/>
<gene>
    <name evidence="3" type="ORF">ACA1_137580</name>
</gene>
<dbReference type="PANTHER" id="PTHR33119">
    <property type="entry name" value="IFI3P"/>
    <property type="match status" value="1"/>
</dbReference>
<dbReference type="InterPro" id="IPR049192">
    <property type="entry name" value="DUF4246_C"/>
</dbReference>
<accession>L8GZI7</accession>
<dbReference type="OrthoDB" id="415532at2759"/>
<evidence type="ECO:0000313" key="3">
    <source>
        <dbReference type="EMBL" id="ELR18387.1"/>
    </source>
</evidence>
<reference evidence="3 4" key="1">
    <citation type="journal article" date="2013" name="Genome Biol.">
        <title>Genome of Acanthamoeba castellanii highlights extensive lateral gene transfer and early evolution of tyrosine kinase signaling.</title>
        <authorList>
            <person name="Clarke M."/>
            <person name="Lohan A.J."/>
            <person name="Liu B."/>
            <person name="Lagkouvardos I."/>
            <person name="Roy S."/>
            <person name="Zafar N."/>
            <person name="Bertelli C."/>
            <person name="Schilde C."/>
            <person name="Kianianmomeni A."/>
            <person name="Burglin T.R."/>
            <person name="Frech C."/>
            <person name="Turcotte B."/>
            <person name="Kopec K.O."/>
            <person name="Synnott J.M."/>
            <person name="Choo C."/>
            <person name="Paponov I."/>
            <person name="Finkler A."/>
            <person name="Soon Heng Tan C."/>
            <person name="Hutchins A.P."/>
            <person name="Weinmeier T."/>
            <person name="Rattei T."/>
            <person name="Chu J.S."/>
            <person name="Gimenez G."/>
            <person name="Irimia M."/>
            <person name="Rigden D.J."/>
            <person name="Fitzpatrick D.A."/>
            <person name="Lorenzo-Morales J."/>
            <person name="Bateman A."/>
            <person name="Chiu C.H."/>
            <person name="Tang P."/>
            <person name="Hegemann P."/>
            <person name="Fromm H."/>
            <person name="Raoult D."/>
            <person name="Greub G."/>
            <person name="Miranda-Saavedra D."/>
            <person name="Chen N."/>
            <person name="Nash P."/>
            <person name="Ginger M.L."/>
            <person name="Horn M."/>
            <person name="Schaap P."/>
            <person name="Caler L."/>
            <person name="Loftus B."/>
        </authorList>
    </citation>
    <scope>NUCLEOTIDE SEQUENCE [LARGE SCALE GENOMIC DNA]</scope>
    <source>
        <strain evidence="3 4">Neff</strain>
    </source>
</reference>
<dbReference type="VEuPathDB" id="AmoebaDB:ACA1_137580"/>
<keyword evidence="4" id="KW-1185">Reference proteome</keyword>
<dbReference type="InterPro" id="IPR025340">
    <property type="entry name" value="DUF4246"/>
</dbReference>
<evidence type="ECO:0000259" key="2">
    <source>
        <dbReference type="Pfam" id="PF14033"/>
    </source>
</evidence>
<organism evidence="3 4">
    <name type="scientific">Acanthamoeba castellanii (strain ATCC 30010 / Neff)</name>
    <dbReference type="NCBI Taxonomy" id="1257118"/>
    <lineage>
        <taxon>Eukaryota</taxon>
        <taxon>Amoebozoa</taxon>
        <taxon>Discosea</taxon>
        <taxon>Longamoebia</taxon>
        <taxon>Centramoebida</taxon>
        <taxon>Acanthamoebidae</taxon>
        <taxon>Acanthamoeba</taxon>
    </lineage>
</organism>
<feature type="compositionally biased region" description="Acidic residues" evidence="1">
    <location>
        <begin position="402"/>
        <end position="413"/>
    </location>
</feature>
<dbReference type="KEGG" id="acan:ACA1_137580"/>
<dbReference type="AlphaFoldDB" id="L8GZI7"/>
<protein>
    <recommendedName>
        <fullName evidence="2">DUF4246 domain-containing protein</fullName>
    </recommendedName>
</protein>
<feature type="domain" description="DUF4246" evidence="2">
    <location>
        <begin position="501"/>
        <end position="640"/>
    </location>
</feature>
<feature type="region of interest" description="Disordered" evidence="1">
    <location>
        <begin position="232"/>
        <end position="270"/>
    </location>
</feature>
<evidence type="ECO:0000256" key="1">
    <source>
        <dbReference type="SAM" id="MobiDB-lite"/>
    </source>
</evidence>
<dbReference type="Proteomes" id="UP000011083">
    <property type="component" value="Unassembled WGS sequence"/>
</dbReference>
<feature type="compositionally biased region" description="Basic and acidic residues" evidence="1">
    <location>
        <begin position="137"/>
        <end position="146"/>
    </location>
</feature>
<name>L8GZI7_ACACF</name>
<evidence type="ECO:0000313" key="4">
    <source>
        <dbReference type="Proteomes" id="UP000011083"/>
    </source>
</evidence>
<feature type="domain" description="DUF4246" evidence="2">
    <location>
        <begin position="305"/>
        <end position="494"/>
    </location>
</feature>
<feature type="compositionally biased region" description="Low complexity" evidence="1">
    <location>
        <begin position="384"/>
        <end position="396"/>
    </location>
</feature>
<dbReference type="EMBL" id="KB007956">
    <property type="protein sequence ID" value="ELR18387.1"/>
    <property type="molecule type" value="Genomic_DNA"/>
</dbReference>
<dbReference type="RefSeq" id="XP_004340415.1">
    <property type="nucleotide sequence ID" value="XM_004340367.1"/>
</dbReference>
<dbReference type="PANTHER" id="PTHR33119:SF1">
    <property type="entry name" value="FE2OG DIOXYGENASE DOMAIN-CONTAINING PROTEIN"/>
    <property type="match status" value="1"/>
</dbReference>
<feature type="region of interest" description="Disordered" evidence="1">
    <location>
        <begin position="123"/>
        <end position="163"/>
    </location>
</feature>
<sequence length="714" mass="80072">MGGSSELTVVQRRRRFESEHEHVGADGLKTLRDSSADASNLKYLPASITSLDLAYTLVTESCSLYEQDKINFFFKDIVRCMPNLRFLELRCGYPYGSLKYGPCLRGKVEVLVLDQPLADDAEDSIPDLSEALPTPHVDNDPTESNKRPRTTPELSFKAEGGGGGVNKADVEAIMAALREKPDWQRKVADPAIARRYTLEAAQQGASPASVAVALRRLLVNAVKTLSQGQDQTMTVDKKKKKNHLGVPFNNTLTTPPVRVENGWPIDDEDEDYYQPEADQYGWRERKFTRPGEDYEYLARERNDVHGVRYVDGAVLAELKTRLERALDAIAAEPDKDFHPGSEGKDLIHPSLYPYVRGLSYEAPSRGSTPSAEAADARKQSGTPSASASRSSTTSSSLPVQTGDDDEDDDEFAGIEEVGGDPAQERKYAEQARRLEALDSIYQWLPAEFNVSPEGHVTIASYINNLPRVERHAELYDAIAAVFRLFLPLFAEVVGGREERLYGRRLQVVVKAANYVVQPGERYEGSWHVEGMKHEHICASGIYYYSTTPNLRDTCLAFRDKRSESMSSRENSHNTPFNINLGKVDTPEGRCLAFTNTLQHRVKGVTNDSNEPAVRKILCFFLIDPDHRVKSSADIPEQQWDTFKPVVVRTLIEASVAAIGVPLPRELLVMILDKARWGFTKAEAHAHREALMKERKYFIDANNRLWERSFSFCEH</sequence>